<sequence>MEAIGILLVKGSFVLFALLNGNRPLGKIFPGQEADGAWQKLIWRDSS</sequence>
<evidence type="ECO:0000313" key="2">
    <source>
        <dbReference type="Proteomes" id="UP000075683"/>
    </source>
</evidence>
<organism evidence="1 2">
    <name type="scientific">Caldibacillus debilis</name>
    <dbReference type="NCBI Taxonomy" id="301148"/>
    <lineage>
        <taxon>Bacteria</taxon>
        <taxon>Bacillati</taxon>
        <taxon>Bacillota</taxon>
        <taxon>Bacilli</taxon>
        <taxon>Bacillales</taxon>
        <taxon>Bacillaceae</taxon>
        <taxon>Caldibacillus</taxon>
    </lineage>
</organism>
<reference evidence="1 2" key="1">
    <citation type="submission" date="2016-01" db="EMBL/GenBank/DDBJ databases">
        <title>Draft Genome Sequences of Seven Thermophilic Sporeformers Isolated from Foods.</title>
        <authorList>
            <person name="Berendsen E.M."/>
            <person name="Wells-Bennik M.H."/>
            <person name="Krawcyk A.O."/>
            <person name="De Jong A."/>
            <person name="Holsappel S."/>
            <person name="Eijlander R.T."/>
            <person name="Kuipers O.P."/>
        </authorList>
    </citation>
    <scope>NUCLEOTIDE SEQUENCE [LARGE SCALE GENOMIC DNA]</scope>
    <source>
        <strain evidence="1 2">B4135</strain>
    </source>
</reference>
<protein>
    <submittedName>
        <fullName evidence="1">Uncharacterized protein</fullName>
    </submittedName>
</protein>
<evidence type="ECO:0000313" key="1">
    <source>
        <dbReference type="EMBL" id="KYD22915.1"/>
    </source>
</evidence>
<gene>
    <name evidence="1" type="ORF">B4135_1036</name>
</gene>
<comment type="caution">
    <text evidence="1">The sequence shown here is derived from an EMBL/GenBank/DDBJ whole genome shotgun (WGS) entry which is preliminary data.</text>
</comment>
<dbReference type="EMBL" id="LQYT01000005">
    <property type="protein sequence ID" value="KYD22915.1"/>
    <property type="molecule type" value="Genomic_DNA"/>
</dbReference>
<accession>A0A150MF37</accession>
<proteinExistence type="predicted"/>
<name>A0A150MF37_9BACI</name>
<dbReference type="STRING" id="301148.B4135_1036"/>
<dbReference type="AlphaFoldDB" id="A0A150MF37"/>
<dbReference type="Proteomes" id="UP000075683">
    <property type="component" value="Unassembled WGS sequence"/>
</dbReference>